<accession>A0ABV7P5F0</accession>
<comment type="caution">
    <text evidence="2">The sequence shown here is derived from an EMBL/GenBank/DDBJ whole genome shotgun (WGS) entry which is preliminary data.</text>
</comment>
<evidence type="ECO:0000256" key="1">
    <source>
        <dbReference type="SAM" id="MobiDB-lite"/>
    </source>
</evidence>
<proteinExistence type="predicted"/>
<evidence type="ECO:0000313" key="2">
    <source>
        <dbReference type="EMBL" id="MFC3454344.1"/>
    </source>
</evidence>
<dbReference type="RefSeq" id="WP_378243773.1">
    <property type="nucleotide sequence ID" value="NZ_JBHRWK010000062.1"/>
</dbReference>
<gene>
    <name evidence="2" type="ORF">ACFOSH_33335</name>
</gene>
<organism evidence="2 3">
    <name type="scientific">Amycolatopsis speibonae</name>
    <dbReference type="NCBI Taxonomy" id="1450224"/>
    <lineage>
        <taxon>Bacteria</taxon>
        <taxon>Bacillati</taxon>
        <taxon>Actinomycetota</taxon>
        <taxon>Actinomycetes</taxon>
        <taxon>Pseudonocardiales</taxon>
        <taxon>Pseudonocardiaceae</taxon>
        <taxon>Amycolatopsis</taxon>
    </lineage>
</organism>
<sequence length="291" mass="31092">MDSSAPDDEARDNRRFTTYTDVFAMARSTFGWLVTGPDPVSVDGREIPGLPPRPVPLDELGALLRADGCAQATRDAAWTYLITRARAERGTWTVACVGMALPALLRAATSVTRHFTGDRHDINAAVLTAFVQELDEVDLARPAILARLYYVAFRAGLLALDDAVGKPIPAGDLVFNALRPPPPEGHPELVLEAAVHAGAITAEQAALISETRLGDTTLADAARSRGLRYRTVQKGRARAEARLVTYLRDERRDTSAAHGSANSRSVTGGARPGTRVTSSGSHVRGEVGSCD</sequence>
<keyword evidence="3" id="KW-1185">Reference proteome</keyword>
<feature type="region of interest" description="Disordered" evidence="1">
    <location>
        <begin position="251"/>
        <end position="291"/>
    </location>
</feature>
<reference evidence="3" key="1">
    <citation type="journal article" date="2019" name="Int. J. Syst. Evol. Microbiol.">
        <title>The Global Catalogue of Microorganisms (GCM) 10K type strain sequencing project: providing services to taxonomists for standard genome sequencing and annotation.</title>
        <authorList>
            <consortium name="The Broad Institute Genomics Platform"/>
            <consortium name="The Broad Institute Genome Sequencing Center for Infectious Disease"/>
            <person name="Wu L."/>
            <person name="Ma J."/>
        </authorList>
    </citation>
    <scope>NUCLEOTIDE SEQUENCE [LARGE SCALE GENOMIC DNA]</scope>
    <source>
        <strain evidence="3">CGMCC 4.7676</strain>
    </source>
</reference>
<protein>
    <submittedName>
        <fullName evidence="2">Sigma-70 family RNA polymerase sigma factor</fullName>
    </submittedName>
</protein>
<dbReference type="EMBL" id="JBHRWK010000062">
    <property type="protein sequence ID" value="MFC3454344.1"/>
    <property type="molecule type" value="Genomic_DNA"/>
</dbReference>
<dbReference type="Proteomes" id="UP001595645">
    <property type="component" value="Unassembled WGS sequence"/>
</dbReference>
<name>A0ABV7P5F0_9PSEU</name>
<evidence type="ECO:0000313" key="3">
    <source>
        <dbReference type="Proteomes" id="UP001595645"/>
    </source>
</evidence>